<evidence type="ECO:0000313" key="1">
    <source>
        <dbReference type="EMBL" id="GBM52639.1"/>
    </source>
</evidence>
<accession>A0A4Y2GIT8</accession>
<name>A0A4Y2GIT8_ARAVE</name>
<dbReference type="AlphaFoldDB" id="A0A4Y2GIT8"/>
<evidence type="ECO:0000313" key="2">
    <source>
        <dbReference type="Proteomes" id="UP000499080"/>
    </source>
</evidence>
<sequence>MFINGQATEGMRMTKLLSFDFNRERASVPQMDRWGIFPEYLRRYENLKGPFIFYLSGYVYNRRTVPPTGLLNSADAYTSMDNFPLSYSKSDLVGKSQFKQK</sequence>
<dbReference type="Proteomes" id="UP000499080">
    <property type="component" value="Unassembled WGS sequence"/>
</dbReference>
<keyword evidence="2" id="KW-1185">Reference proteome</keyword>
<gene>
    <name evidence="1" type="ORF">AVEN_68326_1</name>
</gene>
<dbReference type="EMBL" id="BGPR01001386">
    <property type="protein sequence ID" value="GBM52639.1"/>
    <property type="molecule type" value="Genomic_DNA"/>
</dbReference>
<comment type="caution">
    <text evidence="1">The sequence shown here is derived from an EMBL/GenBank/DDBJ whole genome shotgun (WGS) entry which is preliminary data.</text>
</comment>
<organism evidence="1 2">
    <name type="scientific">Araneus ventricosus</name>
    <name type="common">Orbweaver spider</name>
    <name type="synonym">Epeira ventricosa</name>
    <dbReference type="NCBI Taxonomy" id="182803"/>
    <lineage>
        <taxon>Eukaryota</taxon>
        <taxon>Metazoa</taxon>
        <taxon>Ecdysozoa</taxon>
        <taxon>Arthropoda</taxon>
        <taxon>Chelicerata</taxon>
        <taxon>Arachnida</taxon>
        <taxon>Araneae</taxon>
        <taxon>Araneomorphae</taxon>
        <taxon>Entelegynae</taxon>
        <taxon>Araneoidea</taxon>
        <taxon>Araneidae</taxon>
        <taxon>Araneus</taxon>
    </lineage>
</organism>
<protein>
    <submittedName>
        <fullName evidence="1">Uncharacterized protein</fullName>
    </submittedName>
</protein>
<proteinExistence type="predicted"/>
<reference evidence="1 2" key="1">
    <citation type="journal article" date="2019" name="Sci. Rep.">
        <title>Orb-weaving spider Araneus ventricosus genome elucidates the spidroin gene catalogue.</title>
        <authorList>
            <person name="Kono N."/>
            <person name="Nakamura H."/>
            <person name="Ohtoshi R."/>
            <person name="Moran D.A.P."/>
            <person name="Shinohara A."/>
            <person name="Yoshida Y."/>
            <person name="Fujiwara M."/>
            <person name="Mori M."/>
            <person name="Tomita M."/>
            <person name="Arakawa K."/>
        </authorList>
    </citation>
    <scope>NUCLEOTIDE SEQUENCE [LARGE SCALE GENOMIC DNA]</scope>
</reference>